<gene>
    <name evidence="2" type="ORF">C479_11760</name>
</gene>
<dbReference type="STRING" id="1227490.C479_11760"/>
<organism evidence="2 3">
    <name type="scientific">Halovivax asiaticus JCM 14624</name>
    <dbReference type="NCBI Taxonomy" id="1227490"/>
    <lineage>
        <taxon>Archaea</taxon>
        <taxon>Methanobacteriati</taxon>
        <taxon>Methanobacteriota</taxon>
        <taxon>Stenosarchaea group</taxon>
        <taxon>Halobacteria</taxon>
        <taxon>Halobacteriales</taxon>
        <taxon>Natrialbaceae</taxon>
        <taxon>Halovivax</taxon>
    </lineage>
</organism>
<accession>M0BGD0</accession>
<proteinExistence type="predicted"/>
<comment type="caution">
    <text evidence="2">The sequence shown here is derived from an EMBL/GenBank/DDBJ whole genome shotgun (WGS) entry which is preliminary data.</text>
</comment>
<protein>
    <submittedName>
        <fullName evidence="2">Drug resistance transporter, Bcr/CflA subfamily protein</fullName>
    </submittedName>
</protein>
<dbReference type="AlphaFoldDB" id="M0BGD0"/>
<feature type="transmembrane region" description="Helical" evidence="1">
    <location>
        <begin position="12"/>
        <end position="33"/>
    </location>
</feature>
<dbReference type="EMBL" id="AOIQ01000017">
    <property type="protein sequence ID" value="ELZ09492.1"/>
    <property type="molecule type" value="Genomic_DNA"/>
</dbReference>
<keyword evidence="3" id="KW-1185">Reference proteome</keyword>
<dbReference type="Proteomes" id="UP000011560">
    <property type="component" value="Unassembled WGS sequence"/>
</dbReference>
<name>M0BGD0_9EURY</name>
<dbReference type="RefSeq" id="WP_007702633.1">
    <property type="nucleotide sequence ID" value="NZ_AOIQ01000017.1"/>
</dbReference>
<evidence type="ECO:0000256" key="1">
    <source>
        <dbReference type="SAM" id="Phobius"/>
    </source>
</evidence>
<evidence type="ECO:0000313" key="2">
    <source>
        <dbReference type="EMBL" id="ELZ09492.1"/>
    </source>
</evidence>
<feature type="transmembrane region" description="Helical" evidence="1">
    <location>
        <begin position="39"/>
        <end position="57"/>
    </location>
</feature>
<evidence type="ECO:0000313" key="3">
    <source>
        <dbReference type="Proteomes" id="UP000011560"/>
    </source>
</evidence>
<keyword evidence="1" id="KW-1133">Transmembrane helix</keyword>
<reference evidence="2 3" key="1">
    <citation type="journal article" date="2014" name="PLoS Genet.">
        <title>Phylogenetically driven sequencing of extremely halophilic archaea reveals strategies for static and dynamic osmo-response.</title>
        <authorList>
            <person name="Becker E.A."/>
            <person name="Seitzer P.M."/>
            <person name="Tritt A."/>
            <person name="Larsen D."/>
            <person name="Krusor M."/>
            <person name="Yao A.I."/>
            <person name="Wu D."/>
            <person name="Madern D."/>
            <person name="Eisen J.A."/>
            <person name="Darling A.E."/>
            <person name="Facciotti M.T."/>
        </authorList>
    </citation>
    <scope>NUCLEOTIDE SEQUENCE [LARGE SCALE GENOMIC DNA]</scope>
    <source>
        <strain evidence="2 3">JCM 14624</strain>
    </source>
</reference>
<keyword evidence="1" id="KW-0472">Membrane</keyword>
<sequence length="62" mass="6323">MVSLGRGDSSTIGTALGALVAIIAVVGTQFLGWEWGDGQLVPTIIGVLAAAVAIVLLSRRFL</sequence>
<keyword evidence="1" id="KW-0812">Transmembrane</keyword>